<evidence type="ECO:0000256" key="3">
    <source>
        <dbReference type="ARBA" id="ARBA00022946"/>
    </source>
</evidence>
<dbReference type="PANTHER" id="PTHR11715:SF3">
    <property type="entry name" value="GLYCINE CLEAVAGE SYSTEM H PROTEIN-RELATED"/>
    <property type="match status" value="1"/>
</dbReference>
<name>R4WKC4_RIPPE</name>
<keyword evidence="2 4" id="KW-0450">Lipoyl</keyword>
<keyword evidence="3 5" id="KW-0809">Transit peptide</keyword>
<comment type="subunit">
    <text evidence="5">The glycine cleavage system is composed of four proteins: P, T, L and H.</text>
</comment>
<comment type="cofactor">
    <cofactor evidence="5">
        <name>(R)-lipoate</name>
        <dbReference type="ChEBI" id="CHEBI:83088"/>
    </cofactor>
    <text evidence="5">Binds 1 lipoyl cofactor covalently.</text>
</comment>
<dbReference type="GO" id="GO:0005739">
    <property type="term" value="C:mitochondrion"/>
    <property type="evidence" value="ECO:0007669"/>
    <property type="project" value="UniProtKB-SubCell"/>
</dbReference>
<reference evidence="7" key="1">
    <citation type="journal article" date="2013" name="PLoS ONE">
        <title>Gene expression in gut symbiotic organ of stinkbug affected by extracellular bacterial symbiont.</title>
        <authorList>
            <person name="Futahashi R."/>
            <person name="Tanaka K."/>
            <person name="Tanahashi M."/>
            <person name="Nikoh N."/>
            <person name="Kikuchi Y."/>
            <person name="Lee B.L."/>
            <person name="Fukatsu T."/>
        </authorList>
    </citation>
    <scope>NUCLEOTIDE SEQUENCE</scope>
    <source>
        <tissue evidence="7">Midgut</tissue>
    </source>
</reference>
<dbReference type="Pfam" id="PF01597">
    <property type="entry name" value="GCV_H"/>
    <property type="match status" value="1"/>
</dbReference>
<dbReference type="GO" id="GO:0019464">
    <property type="term" value="P:glycine decarboxylation via glycine cleavage system"/>
    <property type="evidence" value="ECO:0007669"/>
    <property type="project" value="UniProtKB-UniRule"/>
</dbReference>
<dbReference type="CDD" id="cd06848">
    <property type="entry name" value="GCS_H"/>
    <property type="match status" value="1"/>
</dbReference>
<evidence type="ECO:0000259" key="6">
    <source>
        <dbReference type="PROSITE" id="PS50968"/>
    </source>
</evidence>
<keyword evidence="5" id="KW-0496">Mitochondrion</keyword>
<dbReference type="GO" id="GO:0005960">
    <property type="term" value="C:glycine cleavage complex"/>
    <property type="evidence" value="ECO:0007669"/>
    <property type="project" value="UniProtKB-UniRule"/>
</dbReference>
<dbReference type="PROSITE" id="PS50968">
    <property type="entry name" value="BIOTINYL_LIPOYL"/>
    <property type="match status" value="1"/>
</dbReference>
<comment type="function">
    <text evidence="5">The H protein shuttles the methylamine group of glycine from the P protein to the T protein.</text>
</comment>
<dbReference type="InterPro" id="IPR017453">
    <property type="entry name" value="GCV_H_sub"/>
</dbReference>
<dbReference type="SUPFAM" id="SSF51230">
    <property type="entry name" value="Single hybrid motif"/>
    <property type="match status" value="1"/>
</dbReference>
<feature type="modified residue" description="N6-lipoyllysine" evidence="4">
    <location>
        <position position="109"/>
    </location>
</feature>
<dbReference type="NCBIfam" id="NF002270">
    <property type="entry name" value="PRK01202.1"/>
    <property type="match status" value="1"/>
</dbReference>
<dbReference type="Gene3D" id="2.40.50.100">
    <property type="match status" value="1"/>
</dbReference>
<dbReference type="InterPro" id="IPR011053">
    <property type="entry name" value="Single_hybrid_motif"/>
</dbReference>
<evidence type="ECO:0000256" key="2">
    <source>
        <dbReference type="ARBA" id="ARBA00022823"/>
    </source>
</evidence>
<dbReference type="PROSITE" id="PS00189">
    <property type="entry name" value="LIPOYL"/>
    <property type="match status" value="1"/>
</dbReference>
<dbReference type="HAMAP" id="MF_00272">
    <property type="entry name" value="GcvH"/>
    <property type="match status" value="1"/>
</dbReference>
<evidence type="ECO:0000256" key="5">
    <source>
        <dbReference type="RuleBase" id="RU364055"/>
    </source>
</evidence>
<evidence type="ECO:0000313" key="7">
    <source>
        <dbReference type="EMBL" id="BAN21240.1"/>
    </source>
</evidence>
<dbReference type="InterPro" id="IPR003016">
    <property type="entry name" value="2-oxoA_DH_lipoyl-BS"/>
</dbReference>
<dbReference type="GO" id="GO:0009249">
    <property type="term" value="P:protein lipoylation"/>
    <property type="evidence" value="ECO:0007669"/>
    <property type="project" value="TreeGrafter"/>
</dbReference>
<proteinExistence type="evidence at transcript level"/>
<dbReference type="InterPro" id="IPR000089">
    <property type="entry name" value="Biotin_lipoyl"/>
</dbReference>
<dbReference type="InterPro" id="IPR002930">
    <property type="entry name" value="GCV_H"/>
</dbReference>
<dbReference type="InterPro" id="IPR033753">
    <property type="entry name" value="GCV_H/Fam206"/>
</dbReference>
<organism evidence="7">
    <name type="scientific">Riptortus pedestris</name>
    <name type="common">Bean bug</name>
    <dbReference type="NCBI Taxonomy" id="329032"/>
    <lineage>
        <taxon>Eukaryota</taxon>
        <taxon>Metazoa</taxon>
        <taxon>Ecdysozoa</taxon>
        <taxon>Arthropoda</taxon>
        <taxon>Hexapoda</taxon>
        <taxon>Insecta</taxon>
        <taxon>Pterygota</taxon>
        <taxon>Neoptera</taxon>
        <taxon>Paraneoptera</taxon>
        <taxon>Hemiptera</taxon>
        <taxon>Heteroptera</taxon>
        <taxon>Panheteroptera</taxon>
        <taxon>Pentatomomorpha</taxon>
        <taxon>Coreoidea</taxon>
        <taxon>Alydidae</taxon>
        <taxon>Riptortus</taxon>
    </lineage>
</organism>
<dbReference type="PANTHER" id="PTHR11715">
    <property type="entry name" value="GLYCINE CLEAVAGE SYSTEM H PROTEIN"/>
    <property type="match status" value="1"/>
</dbReference>
<accession>R4WKC4</accession>
<comment type="subcellular location">
    <subcellularLocation>
        <location evidence="5">Mitochondrion</location>
    </subcellularLocation>
</comment>
<evidence type="ECO:0000256" key="4">
    <source>
        <dbReference type="PIRSR" id="PIRSR617453-50"/>
    </source>
</evidence>
<dbReference type="AlphaFoldDB" id="R4WKC4"/>
<dbReference type="NCBIfam" id="TIGR00527">
    <property type="entry name" value="gcvH"/>
    <property type="match status" value="1"/>
</dbReference>
<protein>
    <recommendedName>
        <fullName evidence="5">Glycine cleavage system H protein</fullName>
    </recommendedName>
</protein>
<comment type="similarity">
    <text evidence="1 5">Belongs to the GcvH family.</text>
</comment>
<feature type="domain" description="Lipoyl-binding" evidence="6">
    <location>
        <begin position="68"/>
        <end position="150"/>
    </location>
</feature>
<sequence length="175" mass="19458">MATLHLSHTLKSLAFNQPCLQQFFAFSCYTVKSIRLSNNLPLSRTYATGDKNRLYSDKHEWVQVDGNVGIVGISHHAQEALGDVVYAQLPDIGTEVSQHDEVGALESVKAASEVYSPVSGKVTEKNTSVEDSPSLINKSCYEKGWLFKICLSNPEELKSLMSEAKYEEFLKTSEH</sequence>
<dbReference type="EMBL" id="AK418025">
    <property type="protein sequence ID" value="BAN21240.1"/>
    <property type="molecule type" value="mRNA"/>
</dbReference>
<evidence type="ECO:0000256" key="1">
    <source>
        <dbReference type="ARBA" id="ARBA00009249"/>
    </source>
</evidence>